<protein>
    <submittedName>
        <fullName evidence="1">Uncharacterized protein</fullName>
    </submittedName>
</protein>
<proteinExistence type="predicted"/>
<evidence type="ECO:0000313" key="2">
    <source>
        <dbReference type="Proteomes" id="UP000824533"/>
    </source>
</evidence>
<accession>A0ACC1D3A6</accession>
<keyword evidence="2" id="KW-1185">Reference proteome</keyword>
<gene>
    <name evidence="1" type="ORF">K1T71_006750</name>
</gene>
<dbReference type="Proteomes" id="UP000824533">
    <property type="component" value="Linkage Group LG11"/>
</dbReference>
<sequence>MIIWCIMSIICILLIIITICLRIVGISVPALKQRGESITLTCDYDLEGSRLYSVKWYRDNEEFYRYMPRLTPPQHAHKLDGVKVDLEKCTARRVHLRDLTLKSRGLYRCEVSEEAPSFHSAQTEAYMEVYYFPKESPRITGHERPYALEDLIDVNCTSAKSFPAPELQWAIDGQKVTDRSWLTSYGAKPAPQGLLVTTLGLKAPMKERLKLKCVATIGTHRRERTVVIERNSGSWHKPFNLFIAIIIANITNVLTYCDTKNIVNKFSF</sequence>
<dbReference type="EMBL" id="CM034397">
    <property type="protein sequence ID" value="KAJ0177877.1"/>
    <property type="molecule type" value="Genomic_DNA"/>
</dbReference>
<comment type="caution">
    <text evidence="1">The sequence shown here is derived from an EMBL/GenBank/DDBJ whole genome shotgun (WGS) entry which is preliminary data.</text>
</comment>
<evidence type="ECO:0000313" key="1">
    <source>
        <dbReference type="EMBL" id="KAJ0177877.1"/>
    </source>
</evidence>
<organism evidence="1 2">
    <name type="scientific">Dendrolimus kikuchii</name>
    <dbReference type="NCBI Taxonomy" id="765133"/>
    <lineage>
        <taxon>Eukaryota</taxon>
        <taxon>Metazoa</taxon>
        <taxon>Ecdysozoa</taxon>
        <taxon>Arthropoda</taxon>
        <taxon>Hexapoda</taxon>
        <taxon>Insecta</taxon>
        <taxon>Pterygota</taxon>
        <taxon>Neoptera</taxon>
        <taxon>Endopterygota</taxon>
        <taxon>Lepidoptera</taxon>
        <taxon>Glossata</taxon>
        <taxon>Ditrysia</taxon>
        <taxon>Bombycoidea</taxon>
        <taxon>Lasiocampidae</taxon>
        <taxon>Dendrolimus</taxon>
    </lineage>
</organism>
<reference evidence="1 2" key="1">
    <citation type="journal article" date="2021" name="Front. Genet.">
        <title>Chromosome-Level Genome Assembly Reveals Significant Gene Expansion in the Toll and IMD Signaling Pathways of Dendrolimus kikuchii.</title>
        <authorList>
            <person name="Zhou J."/>
            <person name="Wu P."/>
            <person name="Xiong Z."/>
            <person name="Liu N."/>
            <person name="Zhao N."/>
            <person name="Ji M."/>
            <person name="Qiu Y."/>
            <person name="Yang B."/>
        </authorList>
    </citation>
    <scope>NUCLEOTIDE SEQUENCE [LARGE SCALE GENOMIC DNA]</scope>
    <source>
        <strain evidence="1">Ann1</strain>
    </source>
</reference>
<name>A0ACC1D3A6_9NEOP</name>